<comment type="subcellular location">
    <subcellularLocation>
        <location evidence="1">Mitochondrion inner membrane</location>
        <topology evidence="1">Single-pass membrane protein</topology>
    </subcellularLocation>
</comment>
<comment type="similarity">
    <text evidence="2">Belongs to the cytochrome c oxidase IV family.</text>
</comment>
<keyword evidence="7" id="KW-0560">Oxidoreductase</keyword>
<organism evidence="13">
    <name type="scientific">Echinostoma caproni</name>
    <dbReference type="NCBI Taxonomy" id="27848"/>
    <lineage>
        <taxon>Eukaryota</taxon>
        <taxon>Metazoa</taxon>
        <taxon>Spiralia</taxon>
        <taxon>Lophotrochozoa</taxon>
        <taxon>Platyhelminthes</taxon>
        <taxon>Trematoda</taxon>
        <taxon>Digenea</taxon>
        <taxon>Plagiorchiida</taxon>
        <taxon>Echinostomata</taxon>
        <taxon>Echinostomatoidea</taxon>
        <taxon>Echinostomatidae</taxon>
        <taxon>Echinostoma</taxon>
    </lineage>
</organism>
<dbReference type="GO" id="GO:0006123">
    <property type="term" value="P:mitochondrial electron transport, cytochrome c to oxygen"/>
    <property type="evidence" value="ECO:0007669"/>
    <property type="project" value="InterPro"/>
</dbReference>
<evidence type="ECO:0000256" key="9">
    <source>
        <dbReference type="ARBA" id="ARBA00023136"/>
    </source>
</evidence>
<dbReference type="EMBL" id="UZAN01078799">
    <property type="protein sequence ID" value="VDP96370.1"/>
    <property type="molecule type" value="Genomic_DNA"/>
</dbReference>
<evidence type="ECO:0000256" key="1">
    <source>
        <dbReference type="ARBA" id="ARBA00004434"/>
    </source>
</evidence>
<evidence type="ECO:0000313" key="12">
    <source>
        <dbReference type="Proteomes" id="UP000272942"/>
    </source>
</evidence>
<gene>
    <name evidence="11" type="ORF">ECPE_LOCUS18444</name>
</gene>
<evidence type="ECO:0000256" key="7">
    <source>
        <dbReference type="ARBA" id="ARBA00023002"/>
    </source>
</evidence>
<protein>
    <submittedName>
        <fullName evidence="13">Cytochrome c oxidase subunit 4</fullName>
    </submittedName>
</protein>
<dbReference type="WBParaSite" id="ECPE_0001849401-mRNA-1">
    <property type="protein sequence ID" value="ECPE_0001849401-mRNA-1"/>
    <property type="gene ID" value="ECPE_0001849401"/>
</dbReference>
<accession>A0A183BGV9</accession>
<dbReference type="GO" id="GO:0045277">
    <property type="term" value="C:respiratory chain complex IV"/>
    <property type="evidence" value="ECO:0007669"/>
    <property type="project" value="InterPro"/>
</dbReference>
<reference evidence="13" key="1">
    <citation type="submission" date="2016-06" db="UniProtKB">
        <authorList>
            <consortium name="WormBaseParasite"/>
        </authorList>
    </citation>
    <scope>IDENTIFICATION</scope>
</reference>
<name>A0A183BGV9_9TREM</name>
<dbReference type="GO" id="GO:0016491">
    <property type="term" value="F:oxidoreductase activity"/>
    <property type="evidence" value="ECO:0007669"/>
    <property type="project" value="UniProtKB-KW"/>
</dbReference>
<evidence type="ECO:0000256" key="5">
    <source>
        <dbReference type="ARBA" id="ARBA00022946"/>
    </source>
</evidence>
<keyword evidence="5" id="KW-0809">Transit peptide</keyword>
<dbReference type="AlphaFoldDB" id="A0A183BGV9"/>
<dbReference type="InterPro" id="IPR036639">
    <property type="entry name" value="Cyt_c_oxidase_su4_sf"/>
</dbReference>
<sequence>MLSVRAIQSRVGSLPIIISRSTTTVLSPLEQKYFPQIGNREIVGFGRNGVPIYYDDKGWPYPAIRFRNHDEKIEALHKKEEGPWGNLTIDEVKTLYRHSFCRTLEEAHAPHGIWKLGLAWGLMLMTVGCVVYIYVQTVRKWSFHWSHRFFIIQIISVLEYRHNVMELPEYKEAMVYKKVLGRIGGFHELNAFDVQTHRFKE</sequence>
<dbReference type="Proteomes" id="UP000272942">
    <property type="component" value="Unassembled WGS sequence"/>
</dbReference>
<evidence type="ECO:0000256" key="3">
    <source>
        <dbReference type="ARBA" id="ARBA00022692"/>
    </source>
</evidence>
<dbReference type="OrthoDB" id="186013at2759"/>
<reference evidence="11 12" key="2">
    <citation type="submission" date="2018-11" db="EMBL/GenBank/DDBJ databases">
        <authorList>
            <consortium name="Pathogen Informatics"/>
        </authorList>
    </citation>
    <scope>NUCLEOTIDE SEQUENCE [LARGE SCALE GENOMIC DNA]</scope>
    <source>
        <strain evidence="11 12">Egypt</strain>
    </source>
</reference>
<dbReference type="PANTHER" id="PTHR10707">
    <property type="entry name" value="CYTOCHROME C OXIDASE SUBUNIT IV"/>
    <property type="match status" value="1"/>
</dbReference>
<proteinExistence type="inferred from homology"/>
<dbReference type="Pfam" id="PF02936">
    <property type="entry name" value="COX4"/>
    <property type="match status" value="1"/>
</dbReference>
<evidence type="ECO:0000256" key="6">
    <source>
        <dbReference type="ARBA" id="ARBA00022989"/>
    </source>
</evidence>
<evidence type="ECO:0000256" key="2">
    <source>
        <dbReference type="ARBA" id="ARBA00008135"/>
    </source>
</evidence>
<dbReference type="SUPFAM" id="SSF81406">
    <property type="entry name" value="Mitochondrial cytochrome c oxidase subunit IV"/>
    <property type="match status" value="1"/>
</dbReference>
<dbReference type="InterPro" id="IPR004203">
    <property type="entry name" value="Cyt_c_oxidase_su4_fam"/>
</dbReference>
<keyword evidence="3 10" id="KW-0812">Transmembrane</keyword>
<evidence type="ECO:0000256" key="4">
    <source>
        <dbReference type="ARBA" id="ARBA00022792"/>
    </source>
</evidence>
<evidence type="ECO:0000313" key="11">
    <source>
        <dbReference type="EMBL" id="VDP96370.1"/>
    </source>
</evidence>
<evidence type="ECO:0000256" key="10">
    <source>
        <dbReference type="SAM" id="Phobius"/>
    </source>
</evidence>
<keyword evidence="4" id="KW-0999">Mitochondrion inner membrane</keyword>
<dbReference type="GO" id="GO:0005743">
    <property type="term" value="C:mitochondrial inner membrane"/>
    <property type="evidence" value="ECO:0007669"/>
    <property type="project" value="UniProtKB-SubCell"/>
</dbReference>
<keyword evidence="6 10" id="KW-1133">Transmembrane helix</keyword>
<evidence type="ECO:0000313" key="13">
    <source>
        <dbReference type="WBParaSite" id="ECPE_0001849401-mRNA-1"/>
    </source>
</evidence>
<dbReference type="PANTHER" id="PTHR10707:SF10">
    <property type="entry name" value="CYTOCHROME C OXIDASE SUBUNIT 4"/>
    <property type="match status" value="1"/>
</dbReference>
<feature type="transmembrane region" description="Helical" evidence="10">
    <location>
        <begin position="113"/>
        <end position="135"/>
    </location>
</feature>
<keyword evidence="12" id="KW-1185">Reference proteome</keyword>
<keyword evidence="8" id="KW-0496">Mitochondrion</keyword>
<dbReference type="Gene3D" id="1.10.442.10">
    <property type="entry name" value="Cytochrome c oxidase subunit IV"/>
    <property type="match status" value="1"/>
</dbReference>
<keyword evidence="9 10" id="KW-0472">Membrane</keyword>
<evidence type="ECO:0000256" key="8">
    <source>
        <dbReference type="ARBA" id="ARBA00023128"/>
    </source>
</evidence>